<name>A0A1S8HWK2_ENTFC</name>
<dbReference type="EMBL" id="MVGJ01000040">
    <property type="protein sequence ID" value="OOL82582.1"/>
    <property type="molecule type" value="Genomic_DNA"/>
</dbReference>
<dbReference type="Proteomes" id="UP000191171">
    <property type="component" value="Unassembled WGS sequence"/>
</dbReference>
<protein>
    <submittedName>
        <fullName evidence="1">Uncharacterized protein</fullName>
    </submittedName>
</protein>
<organism evidence="1 2">
    <name type="scientific">Enterococcus faecium</name>
    <name type="common">Streptococcus faecium</name>
    <dbReference type="NCBI Taxonomy" id="1352"/>
    <lineage>
        <taxon>Bacteria</taxon>
        <taxon>Bacillati</taxon>
        <taxon>Bacillota</taxon>
        <taxon>Bacilli</taxon>
        <taxon>Lactobacillales</taxon>
        <taxon>Enterococcaceae</taxon>
        <taxon>Enterococcus</taxon>
    </lineage>
</organism>
<gene>
    <name evidence="1" type="ORF">B1P95_08595</name>
</gene>
<sequence length="40" mass="4591">MGQLKKFHPSQVGDFSPTLEARIECFFSKNDRYLILLTCG</sequence>
<comment type="caution">
    <text evidence="1">The sequence shown here is derived from an EMBL/GenBank/DDBJ whole genome shotgun (WGS) entry which is preliminary data.</text>
</comment>
<dbReference type="AlphaFoldDB" id="A0A1S8HWK2"/>
<evidence type="ECO:0000313" key="2">
    <source>
        <dbReference type="Proteomes" id="UP000191171"/>
    </source>
</evidence>
<reference evidence="1 2" key="1">
    <citation type="submission" date="2017-02" db="EMBL/GenBank/DDBJ databases">
        <title>Clonality and virulence of isolates of VRE in Hematopoietic Stem Cell Transplanted (HSCT) patients.</title>
        <authorList>
            <person name="Marchi A.P."/>
            <person name="Martins R.C."/>
            <person name="Marie S.K."/>
            <person name="Levin A.S."/>
            <person name="Costa S.F."/>
        </authorList>
    </citation>
    <scope>NUCLEOTIDE SEQUENCE [LARGE SCALE GENOMIC DNA]</scope>
    <source>
        <strain evidence="1 2">LIM1759</strain>
    </source>
</reference>
<evidence type="ECO:0000313" key="1">
    <source>
        <dbReference type="EMBL" id="OOL82582.1"/>
    </source>
</evidence>
<accession>A0A1S8HWK2</accession>
<proteinExistence type="predicted"/>